<evidence type="ECO:0000259" key="2">
    <source>
        <dbReference type="Pfam" id="PF02541"/>
    </source>
</evidence>
<dbReference type="SUPFAM" id="SSF53067">
    <property type="entry name" value="Actin-like ATPase domain"/>
    <property type="match status" value="2"/>
</dbReference>
<feature type="chain" id="PRO_5046720436" evidence="1">
    <location>
        <begin position="23"/>
        <end position="343"/>
    </location>
</feature>
<keyword evidence="4" id="KW-1185">Reference proteome</keyword>
<comment type="caution">
    <text evidence="3">The sequence shown here is derived from an EMBL/GenBank/DDBJ whole genome shotgun (WGS) entry which is preliminary data.</text>
</comment>
<protein>
    <submittedName>
        <fullName evidence="3">Phosphatase</fullName>
    </submittedName>
</protein>
<dbReference type="Gene3D" id="3.30.420.150">
    <property type="entry name" value="Exopolyphosphatase. Domain 2"/>
    <property type="match status" value="1"/>
</dbReference>
<evidence type="ECO:0000256" key="1">
    <source>
        <dbReference type="SAM" id="SignalP"/>
    </source>
</evidence>
<dbReference type="InterPro" id="IPR003695">
    <property type="entry name" value="Ppx_GppA_N"/>
</dbReference>
<sequence>MNCTRKNLLGIALALSTFSAWANHCIETRAGIDMGSGTTKIQVAQVDICRHQLGKVLYEDQRALGFNDDLGKSGNNQLSAAMQQQGVTALKQMVDKARTFHPQRITGVATAVFRSAANGQQVIDQFNQQAQIQLRIITQEQEAELGFISAKAALHDNHIKNEDLLVWDIGGGSMQMTAFRQQKGKTVTDIYQGRLASVTLKEFIISVLKNQELDKAASPNPIGSLRNTVLRYVNFYARTHVSPQIKEDARTRRVIGIGGVHGYSVKDQLRSANKTDGSNNTYTLEDVQRVSKNQVWKGDSELAGEYRATDVSNLLLVEGFMQALNIPQVTVVKASLIQGILVQ</sequence>
<feature type="signal peptide" evidence="1">
    <location>
        <begin position="1"/>
        <end position="22"/>
    </location>
</feature>
<dbReference type="RefSeq" id="WP_112169061.1">
    <property type="nucleotide sequence ID" value="NZ_CBCPIW010000014.1"/>
</dbReference>
<gene>
    <name evidence="3" type="ORF">D5396_07615</name>
</gene>
<dbReference type="PANTHER" id="PTHR30005">
    <property type="entry name" value="EXOPOLYPHOSPHATASE"/>
    <property type="match status" value="1"/>
</dbReference>
<keyword evidence="1" id="KW-0732">Signal</keyword>
<dbReference type="EMBL" id="RAHG01000002">
    <property type="protein sequence ID" value="RJT15299.1"/>
    <property type="molecule type" value="Genomic_DNA"/>
</dbReference>
<accession>A0ABX9P4W6</accession>
<dbReference type="InterPro" id="IPR043129">
    <property type="entry name" value="ATPase_NBD"/>
</dbReference>
<name>A0ABX9P4W6_9GAMM</name>
<dbReference type="Pfam" id="PF02541">
    <property type="entry name" value="Ppx-GppA"/>
    <property type="match status" value="1"/>
</dbReference>
<reference evidence="3 4" key="1">
    <citation type="submission" date="2018-09" db="EMBL/GenBank/DDBJ databases">
        <authorList>
            <person name="Le Fleche-Mateos A."/>
        </authorList>
    </citation>
    <scope>NUCLEOTIDE SEQUENCE [LARGE SCALE GENOMIC DNA]</scope>
    <source>
        <strain evidence="3 4">DSM 30078</strain>
    </source>
</reference>
<feature type="domain" description="Ppx/GppA phosphatase N-terminal" evidence="2">
    <location>
        <begin position="56"/>
        <end position="183"/>
    </location>
</feature>
<proteinExistence type="predicted"/>
<dbReference type="Proteomes" id="UP000284119">
    <property type="component" value="Unassembled WGS sequence"/>
</dbReference>
<evidence type="ECO:0000313" key="3">
    <source>
        <dbReference type="EMBL" id="RJT15299.1"/>
    </source>
</evidence>
<dbReference type="InterPro" id="IPR050273">
    <property type="entry name" value="GppA/Ppx_hydrolase"/>
</dbReference>
<dbReference type="Gene3D" id="3.30.420.40">
    <property type="match status" value="1"/>
</dbReference>
<evidence type="ECO:0000313" key="4">
    <source>
        <dbReference type="Proteomes" id="UP000284119"/>
    </source>
</evidence>
<organism evidence="3 4">
    <name type="scientific">Rahnella inusitata</name>
    <dbReference type="NCBI Taxonomy" id="58169"/>
    <lineage>
        <taxon>Bacteria</taxon>
        <taxon>Pseudomonadati</taxon>
        <taxon>Pseudomonadota</taxon>
        <taxon>Gammaproteobacteria</taxon>
        <taxon>Enterobacterales</taxon>
        <taxon>Yersiniaceae</taxon>
        <taxon>Rahnella</taxon>
    </lineage>
</organism>
<dbReference type="PANTHER" id="PTHR30005:SF0">
    <property type="entry name" value="RETROGRADE REGULATION PROTEIN 2"/>
    <property type="match status" value="1"/>
</dbReference>